<evidence type="ECO:0000256" key="6">
    <source>
        <dbReference type="SAM" id="MobiDB-lite"/>
    </source>
</evidence>
<sequence length="2113" mass="238142">MPPQPTFSAINVEPEENVDEEIDTTREIHVDDALKRFQTALKLHAQGPRFFDEASDAYDALFESDIFRYPEGKTEYERNERRPDGSLVIEPVFTPGLEDAGADGDEVDSSLPQAFYLSYKNHGQFIVDRIRHKARAAPAAGGVTFDDPAVINDARKALDDFNAALDRDPSDAELWRKTSRIAAFLKSARISRYSLEAAIELDDDPAVVDVEPPSLAESFAGEQLKERLEVLGDEMALTHPIMKPFRERGLPPLLKRHLDPIPFLPDPTKSVATPSSHLLENIQLRLTISLSNYSWTELGLDLIQLVAEQGFSGQGVFIQLPEPLDEAADDDVQMEIDKQLQPPEEPVTSDKQSEVTPVDESAIVKGQHADPAANEATPTIIDSAVQDEPVKERRTSLPTRKRSQSAAGLPEQADDDNAETKRSKRTRRRDTAVEEVMDPVTLLATQLQPFQAADQNLFQTTKNLLENLGVTDGITLDRIAEILDSCASDDRTAKIQNPATTDLREAIMRFEEDTATMLLSKKESPQLSLTTFLEHSKSGSQRLPEAPAFDDTRNLRRFVDKLNQGWHTVHDIVYEYVRALTKTYTQFKWSDQLKTVVVQVISRLDEAIHHRLATELQTYPASDQEDNTFLDMVNIIYMLFELHLDVYERITNPNSVVDQSIRLETKARLERWLNLATAVSRRRSRDTDDSLSIRFLWGAVVYTTLTDDISRDHILTCWHALRDHLAGSPVVDINLPNNSVMPDISTSAAEREISKLTTMDFFLGLFQEDMGDPISVIDNLEPVLNPDSVYVNNTTSEHNGDGTNNIRHKQAGQPIKECASQGLRDLWKFLQGSSTELRLLLWTRLGAAYGKIGYITKQFSCFLRSIETIVSDFEREEYISLPQESRRVLFITMLKALDDHIIQSLHLALNDNSAFDIIDEDHLRSTLSALAKVNCLLHTASMYEDEVRIGMTLPPATSSIFTSFLVKLREMQVRTWSLQYTVIKVGINLHAALFPKAENDLMDYLAAVHQVIGLRKICKSSNKIFPKMMRVELLKQKEIENWEDYLGQVLYDLHGLKLGVGIWEVQDHGCPADKLEKRQAMALVDKVSILANRMTMKDLLKSDLKTTIEHMQNAIGSFKSTPQMFHNLRNFTEYLKTPIHPLHLYQALTGNTDLDAVTINTPDSAPAKQGWWFLLGMIALTRFKGVDLNRRQTPGATDDLRLAAAHLRLQLQFTPDRWNAWFRLAECFDYELDEAVLWTADKMNKDRAELVKFQRNAIHCYTLALSHSYAWRSDPSAFTASEEDADALYDLYHRFGMRMYASSREPFAMEPFQHADQQRFFIEEMGAGTYKKILHHEMSDYHVWKFAAKLFTKAMEGKPKDWKNPYMVAKCLWKMYQKPVEALDAKNRLSRPTVQTVIRALEKTIEVTSSLPKPRNEKDTILEPHYKILSVIHKLVTRDDLPAQEGADILCRQPYAPDRGLPVTIKDGDDWEAYVIKSLRFLRDKDKSNWQHRFLIRHARILLAENEGDAESEGSSVQHVAAKAAYIVLRESMFTKTMILNVWKCEAERPGRHYVYMEQYIRFMIRLLGVMNDRVNMEAVLRRIRKRGTDFYHFNELWQHGVQTYLKLVRQTFSIPLTEEDAFKSLSPEEFDTVGERITEWAATSEAESHSALAALKEVTELKKLNANLMKAGPIDDLISDCYSAIYLDIKSTFPSQETATDIKMEERAAEDSGTEAVVAKKTLLGDGLLLNPLRDKELTMTTLGSLRASSEQLEKSEKQLSVTGEAAPRVGRRAAVRRPDILRKAEQAVLRAAEGPPKAAGANGETSSKSRRQSASSTKNGIAPREEGEDDEDDHNNCDDDSHHRHHEDEDVEMKDANGDGERDGGLEKEGAHDEHMHDENGSEISSPPGSVHDSADDESDLSDVPPDYEDHVPASLLFPNLRRSVDAGTAAGTAAGDSSDESTEDEEEGEEDEEEEGEEMDQGEGGDVSMSVGEGEVEGEEEDEEEEGEEVHSHVDEDDGGAEVGAEVEDEAEAELETEVETEVEGEGEVEAIEVDEEEEEGEEGDGEEGEETEEGEDSEEAEEAEEGEEEVEEGDEAEEGEEEAEEGEEAEETGEDEDEAEEAEESDEEE</sequence>
<feature type="compositionally biased region" description="Acidic residues" evidence="6">
    <location>
        <begin position="1977"/>
        <end position="1991"/>
    </location>
</feature>
<feature type="region of interest" description="Disordered" evidence="6">
    <location>
        <begin position="339"/>
        <end position="433"/>
    </location>
</feature>
<organism evidence="7 8">
    <name type="scientific">Bombardia bombarda</name>
    <dbReference type="NCBI Taxonomy" id="252184"/>
    <lineage>
        <taxon>Eukaryota</taxon>
        <taxon>Fungi</taxon>
        <taxon>Dikarya</taxon>
        <taxon>Ascomycota</taxon>
        <taxon>Pezizomycotina</taxon>
        <taxon>Sordariomycetes</taxon>
        <taxon>Sordariomycetidae</taxon>
        <taxon>Sordariales</taxon>
        <taxon>Lasiosphaeriaceae</taxon>
        <taxon>Bombardia</taxon>
    </lineage>
</organism>
<evidence type="ECO:0000256" key="4">
    <source>
        <dbReference type="ARBA" id="ARBA00014848"/>
    </source>
</evidence>
<dbReference type="Proteomes" id="UP001174934">
    <property type="component" value="Unassembled WGS sequence"/>
</dbReference>
<dbReference type="GO" id="GO:0006325">
    <property type="term" value="P:chromatin organization"/>
    <property type="evidence" value="ECO:0007669"/>
    <property type="project" value="InterPro"/>
</dbReference>
<keyword evidence="8" id="KW-1185">Reference proteome</keyword>
<dbReference type="GO" id="GO:0005634">
    <property type="term" value="C:nucleus"/>
    <property type="evidence" value="ECO:0007669"/>
    <property type="project" value="UniProtKB-SubCell"/>
</dbReference>
<evidence type="ECO:0000256" key="5">
    <source>
        <dbReference type="ARBA" id="ARBA00023242"/>
    </source>
</evidence>
<dbReference type="InterPro" id="IPR033053">
    <property type="entry name" value="Hir3/CABIN1"/>
</dbReference>
<dbReference type="GO" id="GO:0031491">
    <property type="term" value="F:nucleosome binding"/>
    <property type="evidence" value="ECO:0007669"/>
    <property type="project" value="TreeGrafter"/>
</dbReference>
<evidence type="ECO:0000256" key="1">
    <source>
        <dbReference type="ARBA" id="ARBA00002687"/>
    </source>
</evidence>
<comment type="function">
    <text evidence="1">Has a role in a nucleosome assembly pathway that is required for the integrity of heterochromatin and proper chromosome segregation.</text>
</comment>
<feature type="region of interest" description="Disordered" evidence="6">
    <location>
        <begin position="1749"/>
        <end position="1768"/>
    </location>
</feature>
<name>A0AA40CFW9_9PEZI</name>
<dbReference type="PANTHER" id="PTHR15502">
    <property type="entry name" value="CALCINEURIN-BINDING PROTEIN CABIN 1-RELATED"/>
    <property type="match status" value="1"/>
</dbReference>
<feature type="compositionally biased region" description="Basic and acidic residues" evidence="6">
    <location>
        <begin position="1836"/>
        <end position="1882"/>
    </location>
</feature>
<reference evidence="7" key="1">
    <citation type="submission" date="2023-06" db="EMBL/GenBank/DDBJ databases">
        <title>Genome-scale phylogeny and comparative genomics of the fungal order Sordariales.</title>
        <authorList>
            <consortium name="Lawrence Berkeley National Laboratory"/>
            <person name="Hensen N."/>
            <person name="Bonometti L."/>
            <person name="Westerberg I."/>
            <person name="Brannstrom I.O."/>
            <person name="Guillou S."/>
            <person name="Cros-Aarteil S."/>
            <person name="Calhoun S."/>
            <person name="Haridas S."/>
            <person name="Kuo A."/>
            <person name="Mondo S."/>
            <person name="Pangilinan J."/>
            <person name="Riley R."/>
            <person name="LaButti K."/>
            <person name="Andreopoulos B."/>
            <person name="Lipzen A."/>
            <person name="Chen C."/>
            <person name="Yanf M."/>
            <person name="Daum C."/>
            <person name="Ng V."/>
            <person name="Clum A."/>
            <person name="Steindorff A."/>
            <person name="Ohm R."/>
            <person name="Martin F."/>
            <person name="Silar P."/>
            <person name="Natvig D."/>
            <person name="Lalanne C."/>
            <person name="Gautier V."/>
            <person name="Ament-velasquez S.L."/>
            <person name="Kruys A."/>
            <person name="Hutchinson M.I."/>
            <person name="Powell A.J."/>
            <person name="Barry K."/>
            <person name="Miller A.N."/>
            <person name="Grigoriev I.V."/>
            <person name="Debuchy R."/>
            <person name="Gladieux P."/>
            <person name="Thoren M.H."/>
            <person name="Johannesson H."/>
        </authorList>
    </citation>
    <scope>NUCLEOTIDE SEQUENCE</scope>
    <source>
        <strain evidence="7">SMH3391-2</strain>
    </source>
</reference>
<dbReference type="GO" id="GO:0000417">
    <property type="term" value="C:HIR complex"/>
    <property type="evidence" value="ECO:0007669"/>
    <property type="project" value="TreeGrafter"/>
</dbReference>
<comment type="similarity">
    <text evidence="3">Belongs to the HIR3 family.</text>
</comment>
<comment type="subcellular location">
    <subcellularLocation>
        <location evidence="2">Nucleus</location>
    </subcellularLocation>
</comment>
<feature type="compositionally biased region" description="Acidic residues" evidence="6">
    <location>
        <begin position="1998"/>
        <end position="2113"/>
    </location>
</feature>
<protein>
    <recommendedName>
        <fullName evidence="4">Histone transcription regulator 3 homolog</fullName>
    </recommendedName>
</protein>
<evidence type="ECO:0000313" key="7">
    <source>
        <dbReference type="EMBL" id="KAK0637012.1"/>
    </source>
</evidence>
<feature type="compositionally biased region" description="Acidic residues" evidence="6">
    <location>
        <begin position="1940"/>
        <end position="1966"/>
    </location>
</feature>
<comment type="caution">
    <text evidence="7">The sequence shown here is derived from an EMBL/GenBank/DDBJ whole genome shotgun (WGS) entry which is preliminary data.</text>
</comment>
<feature type="compositionally biased region" description="Low complexity" evidence="6">
    <location>
        <begin position="1928"/>
        <end position="1939"/>
    </location>
</feature>
<proteinExistence type="inferred from homology"/>
<evidence type="ECO:0000313" key="8">
    <source>
        <dbReference type="Proteomes" id="UP001174934"/>
    </source>
</evidence>
<gene>
    <name evidence="7" type="ORF">B0T17DRAFT_504394</name>
</gene>
<accession>A0AA40CFW9</accession>
<dbReference type="PANTHER" id="PTHR15502:SF7">
    <property type="entry name" value="CALCINEURIN-BINDING PROTEIN CABIN-1"/>
    <property type="match status" value="1"/>
</dbReference>
<dbReference type="EMBL" id="JAULSR010000001">
    <property type="protein sequence ID" value="KAK0637012.1"/>
    <property type="molecule type" value="Genomic_DNA"/>
</dbReference>
<evidence type="ECO:0000256" key="3">
    <source>
        <dbReference type="ARBA" id="ARBA00007335"/>
    </source>
</evidence>
<feature type="region of interest" description="Disordered" evidence="6">
    <location>
        <begin position="1792"/>
        <end position="2113"/>
    </location>
</feature>
<keyword evidence="5" id="KW-0539">Nucleus</keyword>
<evidence type="ECO:0000256" key="2">
    <source>
        <dbReference type="ARBA" id="ARBA00004123"/>
    </source>
</evidence>